<evidence type="ECO:0000313" key="1">
    <source>
        <dbReference type="EMBL" id="AYD89375.1"/>
    </source>
</evidence>
<reference evidence="1 2" key="1">
    <citation type="submission" date="2018-09" db="EMBL/GenBank/DDBJ databases">
        <authorList>
            <person name="Li J."/>
        </authorList>
    </citation>
    <scope>NUCLEOTIDE SEQUENCE [LARGE SCALE GENOMIC DNA]</scope>
    <source>
        <strain evidence="1 2">2129</strain>
    </source>
</reference>
<evidence type="ECO:0000313" key="2">
    <source>
        <dbReference type="Proteomes" id="UP000273001"/>
    </source>
</evidence>
<protein>
    <submittedName>
        <fullName evidence="1">Uncharacterized protein</fullName>
    </submittedName>
</protein>
<organism evidence="1 2">
    <name type="scientific">Actinomyces lilanjuaniae</name>
    <dbReference type="NCBI Taxonomy" id="2321394"/>
    <lineage>
        <taxon>Bacteria</taxon>
        <taxon>Bacillati</taxon>
        <taxon>Actinomycetota</taxon>
        <taxon>Actinomycetes</taxon>
        <taxon>Actinomycetales</taxon>
        <taxon>Actinomycetaceae</taxon>
        <taxon>Actinomyces</taxon>
    </lineage>
</organism>
<keyword evidence="2" id="KW-1185">Reference proteome</keyword>
<accession>A0ABM6Z342</accession>
<dbReference type="RefSeq" id="WP_119835894.1">
    <property type="nucleotide sequence ID" value="NZ_CP032514.1"/>
</dbReference>
<dbReference type="Proteomes" id="UP000273001">
    <property type="component" value="Chromosome"/>
</dbReference>
<gene>
    <name evidence="1" type="ORF">D5R93_03585</name>
</gene>
<proteinExistence type="predicted"/>
<dbReference type="EMBL" id="CP032514">
    <property type="protein sequence ID" value="AYD89375.1"/>
    <property type="molecule type" value="Genomic_DNA"/>
</dbReference>
<name>A0ABM6Z342_9ACTO</name>
<sequence>MCSTPRSETLGDRVAGVVDPGVEGVYARHLDHVVDAADTFLGPWHGYDALSVVTEVDGDGSARTTVAFRGGEGWQDPEEVRACRGRGREDITRFLQEVNGTTSLLLASRLRSAGMLPNRVSSLVLFRLGYRESQWDYGPLLDPADSEYQKRNWSLEDRCRVADTLWSDYLEAWSGWWRRFLDGATCCEAVTYVHMGRGTHNATTRFICDDYWVMNHSEAYAHRSSGVEGSGEMAGFQDLMEASWDVADQHDLGVVRRALENVGRVPCDVVVRYDPATGSLSEEWLAPDGGLSGARIVGSRFERWLSDHGYVRYQEGLA</sequence>